<dbReference type="EMBL" id="BKCJ010008034">
    <property type="protein sequence ID" value="GEU80224.1"/>
    <property type="molecule type" value="Genomic_DNA"/>
</dbReference>
<proteinExistence type="predicted"/>
<feature type="region of interest" description="Disordered" evidence="1">
    <location>
        <begin position="278"/>
        <end position="308"/>
    </location>
</feature>
<dbReference type="AlphaFoldDB" id="A0A6L2N6S4"/>
<evidence type="ECO:0000313" key="2">
    <source>
        <dbReference type="EMBL" id="GEU80224.1"/>
    </source>
</evidence>
<accession>A0A6L2N6S4</accession>
<evidence type="ECO:0000256" key="1">
    <source>
        <dbReference type="SAM" id="MobiDB-lite"/>
    </source>
</evidence>
<comment type="caution">
    <text evidence="2">The sequence shown here is derived from an EMBL/GenBank/DDBJ whole genome shotgun (WGS) entry which is preliminary data.</text>
</comment>
<keyword evidence="2" id="KW-0418">Kinase</keyword>
<organism evidence="2">
    <name type="scientific">Tanacetum cinerariifolium</name>
    <name type="common">Dalmatian daisy</name>
    <name type="synonym">Chrysanthemum cinerariifolium</name>
    <dbReference type="NCBI Taxonomy" id="118510"/>
    <lineage>
        <taxon>Eukaryota</taxon>
        <taxon>Viridiplantae</taxon>
        <taxon>Streptophyta</taxon>
        <taxon>Embryophyta</taxon>
        <taxon>Tracheophyta</taxon>
        <taxon>Spermatophyta</taxon>
        <taxon>Magnoliopsida</taxon>
        <taxon>eudicotyledons</taxon>
        <taxon>Gunneridae</taxon>
        <taxon>Pentapetalae</taxon>
        <taxon>asterids</taxon>
        <taxon>campanulids</taxon>
        <taxon>Asterales</taxon>
        <taxon>Asteraceae</taxon>
        <taxon>Asteroideae</taxon>
        <taxon>Anthemideae</taxon>
        <taxon>Anthemidinae</taxon>
        <taxon>Tanacetum</taxon>
    </lineage>
</organism>
<name>A0A6L2N6S4_TANCI</name>
<protein>
    <submittedName>
        <fullName evidence="2">Xylulose kinase-1</fullName>
    </submittedName>
</protein>
<gene>
    <name evidence="2" type="ORF">Tci_052202</name>
</gene>
<dbReference type="GO" id="GO:0016301">
    <property type="term" value="F:kinase activity"/>
    <property type="evidence" value="ECO:0007669"/>
    <property type="project" value="UniProtKB-KW"/>
</dbReference>
<keyword evidence="2" id="KW-0808">Transferase</keyword>
<sequence length="577" mass="65642">MSTPKFAETHNLVASLEKSTKFEGFEQIIDFLNANPIEYVLTVNPTIYTSCIKQFWATTNVKTINGEQQIQALVDKIKVIITETSVRSDLHLKDAEGTECLPTATIFEQLTLMGQVEEMLKHKEIYVTPSHTKKIFANMKRQEKDFFAKVIPLFETTMVQPQEDMDEHVTTTFNDPLLSGEDRLKLTELMELCTQLQSRVLALETTKADQALEGRVIEDLDADEGVALVDETQGRNDQDMFNTSILDDEEVVAEKKVSTADLVSTVGEVVTTIGVKVKGSEKEAEGSSKRATGELEQEDAKRQRIEEENESAELKRCLEIILDDNDDVTIEATPYLLNLQPLLIIRSTKKGGKLFQNHQSRLKPEPIIDVKIHPNAKPAVLSMYRNNDKRNFEVHNPFKFRDFEIMELDELGLTIKKKKNSIVKDLMTFLGKRYERLKNIPKQLGIQSVLPASVLGKVASQSSRRKRKHMDLEPKVKVPRLECNRSLSDGIPFVNNMVIKAPEYGIFFADVFGDQAFQRWNDIHKVRVDSLVSYLVMASMVKTQHNARFGLKLRKLIAKHYDQEKLQSKKMKLDALG</sequence>
<reference evidence="2" key="1">
    <citation type="journal article" date="2019" name="Sci. Rep.">
        <title>Draft genome of Tanacetum cinerariifolium, the natural source of mosquito coil.</title>
        <authorList>
            <person name="Yamashiro T."/>
            <person name="Shiraishi A."/>
            <person name="Satake H."/>
            <person name="Nakayama K."/>
        </authorList>
    </citation>
    <scope>NUCLEOTIDE SEQUENCE</scope>
</reference>